<reference evidence="7 8" key="1">
    <citation type="submission" date="2018-08" db="EMBL/GenBank/DDBJ databases">
        <title>Microbacterium oxydans strain HG3.</title>
        <authorList>
            <person name="ORTET P."/>
        </authorList>
    </citation>
    <scope>NUCLEOTIDE SEQUENCE [LARGE SCALE GENOMIC DNA]</scope>
    <source>
        <strain evidence="7 8">HG3</strain>
    </source>
</reference>
<dbReference type="SUPFAM" id="SSF48576">
    <property type="entry name" value="Terpenoid synthases"/>
    <property type="match status" value="1"/>
</dbReference>
<dbReference type="GO" id="GO:0046872">
    <property type="term" value="F:metal ion binding"/>
    <property type="evidence" value="ECO:0007669"/>
    <property type="project" value="UniProtKB-KW"/>
</dbReference>
<keyword evidence="3 6" id="KW-0808">Transferase</keyword>
<name>A0A3S9WJ90_9MICO</name>
<comment type="similarity">
    <text evidence="2 6">Belongs to the FPP/GGPP synthase family.</text>
</comment>
<dbReference type="AlphaFoldDB" id="A0A3S9WJ90"/>
<sequence length="366" mass="39264">MLGVVPSSSPVPDAVAAHLDHFLSRMRDEATDYGPDAAAFLDAAAGTLDGGKRLRARFCHAGWRAVSAFRDRDATEPDALWDICTALEIFQSAALVHDDLIDNSDTRRGRPAAHRALEASHRAAGWAGDADAFGRASAILLGDLLVAWSDDLLESALDGQPHARAVRSEYARMRRDVTTGQFLDIAEESAWSVNDGSLHAERALRVASLKSARYSIEQPLVLGGAFAGAEPDQTEALRRFGHPVGMAFQLRDDVLGVFGDPSVTGKPTGDDLREGKRTVLIALTRQTLDASARNLLDEMLGDPELTPQQVTFLQATIRDSGAVDQLEAMITGYARDADRALSGARLDNAAVGELRDLARAATVRSA</sequence>
<gene>
    <name evidence="7" type="primary">ispB</name>
    <name evidence="7" type="ORF">CVS54_01477</name>
</gene>
<protein>
    <submittedName>
        <fullName evidence="7">Octaprenyl diphosphate synthase</fullName>
        <ecNumber evidence="7">2.5.1.90</ecNumber>
    </submittedName>
</protein>
<dbReference type="PROSITE" id="PS00444">
    <property type="entry name" value="POLYPRENYL_SYNTHASE_2"/>
    <property type="match status" value="1"/>
</dbReference>
<dbReference type="CDD" id="cd00685">
    <property type="entry name" value="Trans_IPPS_HT"/>
    <property type="match status" value="1"/>
</dbReference>
<dbReference type="GO" id="GO:0008299">
    <property type="term" value="P:isoprenoid biosynthetic process"/>
    <property type="evidence" value="ECO:0007669"/>
    <property type="project" value="InterPro"/>
</dbReference>
<dbReference type="Pfam" id="PF00348">
    <property type="entry name" value="polyprenyl_synt"/>
    <property type="match status" value="1"/>
</dbReference>
<dbReference type="Gene3D" id="1.10.600.10">
    <property type="entry name" value="Farnesyl Diphosphate Synthase"/>
    <property type="match status" value="1"/>
</dbReference>
<dbReference type="PANTHER" id="PTHR12001:SF85">
    <property type="entry name" value="SHORT CHAIN ISOPRENYL DIPHOSPHATE SYNTHASE"/>
    <property type="match status" value="1"/>
</dbReference>
<evidence type="ECO:0000256" key="3">
    <source>
        <dbReference type="ARBA" id="ARBA00022679"/>
    </source>
</evidence>
<evidence type="ECO:0000256" key="5">
    <source>
        <dbReference type="ARBA" id="ARBA00022842"/>
    </source>
</evidence>
<dbReference type="Proteomes" id="UP000274841">
    <property type="component" value="Chromosome"/>
</dbReference>
<dbReference type="PANTHER" id="PTHR12001">
    <property type="entry name" value="GERANYLGERANYL PYROPHOSPHATE SYNTHASE"/>
    <property type="match status" value="1"/>
</dbReference>
<dbReference type="EC" id="2.5.1.90" evidence="7"/>
<evidence type="ECO:0000256" key="2">
    <source>
        <dbReference type="ARBA" id="ARBA00006706"/>
    </source>
</evidence>
<dbReference type="SFLD" id="SFLDS00005">
    <property type="entry name" value="Isoprenoid_Synthase_Type_I"/>
    <property type="match status" value="1"/>
</dbReference>
<keyword evidence="5" id="KW-0460">Magnesium</keyword>
<accession>A0A3S9WJ90</accession>
<dbReference type="InterPro" id="IPR033749">
    <property type="entry name" value="Polyprenyl_synt_CS"/>
</dbReference>
<evidence type="ECO:0000313" key="7">
    <source>
        <dbReference type="EMBL" id="AZS40154.1"/>
    </source>
</evidence>
<dbReference type="PROSITE" id="PS00723">
    <property type="entry name" value="POLYPRENYL_SYNTHASE_1"/>
    <property type="match status" value="1"/>
</dbReference>
<dbReference type="InterPro" id="IPR000092">
    <property type="entry name" value="Polyprenyl_synt"/>
</dbReference>
<dbReference type="GO" id="GO:0106350">
    <property type="term" value="F:all-trans-octaprenyl-diphosphate synthase activity"/>
    <property type="evidence" value="ECO:0007669"/>
    <property type="project" value="UniProtKB-EC"/>
</dbReference>
<dbReference type="EMBL" id="CP031422">
    <property type="protein sequence ID" value="AZS40154.1"/>
    <property type="molecule type" value="Genomic_DNA"/>
</dbReference>
<evidence type="ECO:0000313" key="8">
    <source>
        <dbReference type="Proteomes" id="UP000274841"/>
    </source>
</evidence>
<dbReference type="KEGG" id="moy:CVS54_01477"/>
<comment type="cofactor">
    <cofactor evidence="1">
        <name>Mg(2+)</name>
        <dbReference type="ChEBI" id="CHEBI:18420"/>
    </cofactor>
</comment>
<evidence type="ECO:0000256" key="4">
    <source>
        <dbReference type="ARBA" id="ARBA00022723"/>
    </source>
</evidence>
<keyword evidence="4" id="KW-0479">Metal-binding</keyword>
<organism evidence="7 8">
    <name type="scientific">Microbacterium oxydans</name>
    <dbReference type="NCBI Taxonomy" id="82380"/>
    <lineage>
        <taxon>Bacteria</taxon>
        <taxon>Bacillati</taxon>
        <taxon>Actinomycetota</taxon>
        <taxon>Actinomycetes</taxon>
        <taxon>Micrococcales</taxon>
        <taxon>Microbacteriaceae</taxon>
        <taxon>Microbacterium</taxon>
    </lineage>
</organism>
<evidence type="ECO:0000256" key="6">
    <source>
        <dbReference type="RuleBase" id="RU004466"/>
    </source>
</evidence>
<dbReference type="InterPro" id="IPR008949">
    <property type="entry name" value="Isoprenoid_synthase_dom_sf"/>
</dbReference>
<proteinExistence type="inferred from homology"/>
<evidence type="ECO:0000256" key="1">
    <source>
        <dbReference type="ARBA" id="ARBA00001946"/>
    </source>
</evidence>